<dbReference type="AlphaFoldDB" id="A0A0R3RBU1"/>
<evidence type="ECO:0000313" key="3">
    <source>
        <dbReference type="WBParaSite" id="BTMF_0001751001-mRNA-1"/>
    </source>
</evidence>
<keyword evidence="2" id="KW-1185">Reference proteome</keyword>
<proteinExistence type="predicted"/>
<evidence type="ECO:0000313" key="1">
    <source>
        <dbReference type="EMBL" id="VDO54285.1"/>
    </source>
</evidence>
<dbReference type="WBParaSite" id="BTMF_0001751001-mRNA-1">
    <property type="protein sequence ID" value="BTMF_0001751001-mRNA-1"/>
    <property type="gene ID" value="BTMF_0001751001"/>
</dbReference>
<dbReference type="Proteomes" id="UP000280834">
    <property type="component" value="Unassembled WGS sequence"/>
</dbReference>
<accession>A0A0R3RBU1</accession>
<gene>
    <name evidence="1" type="ORF">BTMF_LOCUS15477</name>
</gene>
<protein>
    <submittedName>
        <fullName evidence="1 3">Uncharacterized protein</fullName>
    </submittedName>
</protein>
<reference evidence="1 2" key="2">
    <citation type="submission" date="2018-11" db="EMBL/GenBank/DDBJ databases">
        <authorList>
            <consortium name="Pathogen Informatics"/>
        </authorList>
    </citation>
    <scope>NUCLEOTIDE SEQUENCE [LARGE SCALE GENOMIC DNA]</scope>
</reference>
<name>A0A0R3RBU1_9BILA</name>
<evidence type="ECO:0000313" key="2">
    <source>
        <dbReference type="Proteomes" id="UP000280834"/>
    </source>
</evidence>
<sequence length="56" mass="6611">MAFHRHQNSSSLMVKSHLALAQMFIQFFTVVMVRNEPHLFNVQAKPKNIYIYAFNN</sequence>
<dbReference type="EMBL" id="UZAG01022639">
    <property type="protein sequence ID" value="VDO54285.1"/>
    <property type="molecule type" value="Genomic_DNA"/>
</dbReference>
<organism evidence="3">
    <name type="scientific">Brugia timori</name>
    <dbReference type="NCBI Taxonomy" id="42155"/>
    <lineage>
        <taxon>Eukaryota</taxon>
        <taxon>Metazoa</taxon>
        <taxon>Ecdysozoa</taxon>
        <taxon>Nematoda</taxon>
        <taxon>Chromadorea</taxon>
        <taxon>Rhabditida</taxon>
        <taxon>Spirurina</taxon>
        <taxon>Spiruromorpha</taxon>
        <taxon>Filarioidea</taxon>
        <taxon>Onchocercidae</taxon>
        <taxon>Brugia</taxon>
    </lineage>
</organism>
<reference evidence="3" key="1">
    <citation type="submission" date="2017-02" db="UniProtKB">
        <authorList>
            <consortium name="WormBaseParasite"/>
        </authorList>
    </citation>
    <scope>IDENTIFICATION</scope>
</reference>